<evidence type="ECO:0000256" key="15">
    <source>
        <dbReference type="ARBA" id="ARBA00023267"/>
    </source>
</evidence>
<keyword evidence="23" id="KW-1185">Reference proteome</keyword>
<evidence type="ECO:0000256" key="12">
    <source>
        <dbReference type="ARBA" id="ARBA00022842"/>
    </source>
</evidence>
<keyword evidence="15 19" id="KW-0092">Biotin</keyword>
<dbReference type="InterPro" id="IPR051602">
    <property type="entry name" value="ACC_Biotin_Carboxylase"/>
</dbReference>
<dbReference type="PANTHER" id="PTHR48095">
    <property type="entry name" value="PYRUVATE CARBOXYLASE SUBUNIT A"/>
    <property type="match status" value="1"/>
</dbReference>
<evidence type="ECO:0000256" key="2">
    <source>
        <dbReference type="ARBA" id="ARBA00004956"/>
    </source>
</evidence>
<dbReference type="Gene3D" id="3.40.50.20">
    <property type="match status" value="1"/>
</dbReference>
<evidence type="ECO:0000256" key="14">
    <source>
        <dbReference type="ARBA" id="ARBA00023160"/>
    </source>
</evidence>
<dbReference type="EC" id="6.3.4.14" evidence="4 19"/>
<comment type="catalytic activity">
    <reaction evidence="17 19">
        <text>N(6)-biotinyl-L-lysyl-[protein] + hydrogencarbonate + ATP = N(6)-carboxybiotinyl-L-lysyl-[protein] + ADP + phosphate + H(+)</text>
        <dbReference type="Rhea" id="RHEA:13501"/>
        <dbReference type="Rhea" id="RHEA-COMP:10505"/>
        <dbReference type="Rhea" id="RHEA-COMP:10506"/>
        <dbReference type="ChEBI" id="CHEBI:15378"/>
        <dbReference type="ChEBI" id="CHEBI:17544"/>
        <dbReference type="ChEBI" id="CHEBI:30616"/>
        <dbReference type="ChEBI" id="CHEBI:43474"/>
        <dbReference type="ChEBI" id="CHEBI:83144"/>
        <dbReference type="ChEBI" id="CHEBI:83145"/>
        <dbReference type="ChEBI" id="CHEBI:456216"/>
        <dbReference type="EC" id="6.3.4.14"/>
    </reaction>
</comment>
<dbReference type="PANTHER" id="PTHR48095:SF2">
    <property type="entry name" value="BIOTIN CARBOXYLASE, CHLOROPLASTIC"/>
    <property type="match status" value="1"/>
</dbReference>
<keyword evidence="7 19" id="KW-0436">Ligase</keyword>
<keyword evidence="11 18" id="KW-0067">ATP-binding</keyword>
<dbReference type="Gene3D" id="3.30.470.20">
    <property type="entry name" value="ATP-grasp fold, B domain"/>
    <property type="match status" value="1"/>
</dbReference>
<evidence type="ECO:0000256" key="16">
    <source>
        <dbReference type="ARBA" id="ARBA00033786"/>
    </source>
</evidence>
<keyword evidence="14 19" id="KW-0275">Fatty acid biosynthesis</keyword>
<evidence type="ECO:0000256" key="3">
    <source>
        <dbReference type="ARBA" id="ARBA00011750"/>
    </source>
</evidence>
<dbReference type="InterPro" id="IPR005482">
    <property type="entry name" value="Biotin_COase_C"/>
</dbReference>
<feature type="domain" description="Biotin carboxylation" evidence="21">
    <location>
        <begin position="1"/>
        <end position="444"/>
    </location>
</feature>
<dbReference type="InterPro" id="IPR011054">
    <property type="entry name" value="Rudment_hybrid_motif"/>
</dbReference>
<dbReference type="PROSITE" id="PS50975">
    <property type="entry name" value="ATP_GRASP"/>
    <property type="match status" value="1"/>
</dbReference>
<evidence type="ECO:0000256" key="1">
    <source>
        <dbReference type="ARBA" id="ARBA00003761"/>
    </source>
</evidence>
<dbReference type="PROSITE" id="PS00867">
    <property type="entry name" value="CPSASE_2"/>
    <property type="match status" value="1"/>
</dbReference>
<keyword evidence="13 19" id="KW-0443">Lipid metabolism</keyword>
<keyword evidence="9 18" id="KW-0547">Nucleotide-binding</keyword>
<dbReference type="InterPro" id="IPR004549">
    <property type="entry name" value="Acetyl_CoA_COase_biotin_COase"/>
</dbReference>
<dbReference type="EMBL" id="JBBLZC010000018">
    <property type="protein sequence ID" value="MEK0084778.1"/>
    <property type="molecule type" value="Genomic_DNA"/>
</dbReference>
<evidence type="ECO:0000256" key="4">
    <source>
        <dbReference type="ARBA" id="ARBA00013263"/>
    </source>
</evidence>
<evidence type="ECO:0000256" key="11">
    <source>
        <dbReference type="ARBA" id="ARBA00022840"/>
    </source>
</evidence>
<gene>
    <name evidence="22" type="primary">accC</name>
    <name evidence="22" type="ORF">U1T56_16620</name>
</gene>
<evidence type="ECO:0000256" key="9">
    <source>
        <dbReference type="ARBA" id="ARBA00022741"/>
    </source>
</evidence>
<dbReference type="SUPFAM" id="SSF52440">
    <property type="entry name" value="PreATP-grasp domain"/>
    <property type="match status" value="1"/>
</dbReference>
<evidence type="ECO:0000256" key="7">
    <source>
        <dbReference type="ARBA" id="ARBA00022598"/>
    </source>
</evidence>
<dbReference type="Proteomes" id="UP001375743">
    <property type="component" value="Unassembled WGS sequence"/>
</dbReference>
<keyword evidence="12" id="KW-0460">Magnesium</keyword>
<evidence type="ECO:0000313" key="22">
    <source>
        <dbReference type="EMBL" id="MEK0084778.1"/>
    </source>
</evidence>
<evidence type="ECO:0000256" key="17">
    <source>
        <dbReference type="ARBA" id="ARBA00048600"/>
    </source>
</evidence>
<sequence>MFQKVLIANRGEVALRILRACREMGIATVAVHSTADASAMHVRLADESVCIGPPKASESYLNPVAILAAAEITGADAIHPGYGFLSENADFAQMVEEHGFTFIGPSPEHIRLMGDKIVAKATAKELGIPTVPGSDGPVSNEAQAIELAHAIGFPVLIKAVAGGGGRGMTVVRAPEQLAESMRMARTEAQAGFGDDRVYVEKFLERPRHIEIQIVGDGKGNVVHLGERDCSLQRRHQKLVEEAPSPVIDAATRERMGSLVANALKKLGYRSLGTVEFLYEDGQFYFIEMNTRLQVEHPVTELVTGIDLVREQIAIAAGNRLSFAQKDVRFQGHAIEVRINAEDPRTLMPSPGKVTTYHAPGGPGVRMDSALYAGYTVPPFYDSLIAKLIVHDVDRAACIRRLERCLDEVVIDGIPSSVPLHQAIFATDDVRSGEFDTGWLGRFLAGWST</sequence>
<evidence type="ECO:0000256" key="5">
    <source>
        <dbReference type="ARBA" id="ARBA00017242"/>
    </source>
</evidence>
<dbReference type="InterPro" id="IPR005479">
    <property type="entry name" value="CPAse_ATP-bd"/>
</dbReference>
<organism evidence="22 23">
    <name type="scientific">Benzoatithermus flavus</name>
    <dbReference type="NCBI Taxonomy" id="3108223"/>
    <lineage>
        <taxon>Bacteria</taxon>
        <taxon>Pseudomonadati</taxon>
        <taxon>Pseudomonadota</taxon>
        <taxon>Alphaproteobacteria</taxon>
        <taxon>Geminicoccales</taxon>
        <taxon>Geminicoccaceae</taxon>
        <taxon>Benzoatithermus</taxon>
    </lineage>
</organism>
<reference evidence="22 23" key="1">
    <citation type="submission" date="2024-01" db="EMBL/GenBank/DDBJ databases">
        <title>Multi-omics insights into the function and evolution of sodium benzoate biodegradation pathways in Benzoatithermus flavus gen. nov., sp. nov. from hot spring.</title>
        <authorList>
            <person name="Hu C.-J."/>
            <person name="Li W.-J."/>
        </authorList>
    </citation>
    <scope>NUCLEOTIDE SEQUENCE [LARGE SCALE GENOMIC DNA]</scope>
    <source>
        <strain evidence="22 23">SYSU G07066</strain>
    </source>
</reference>
<dbReference type="Gene3D" id="3.30.1490.20">
    <property type="entry name" value="ATP-grasp fold, A domain"/>
    <property type="match status" value="1"/>
</dbReference>
<evidence type="ECO:0000256" key="18">
    <source>
        <dbReference type="PROSITE-ProRule" id="PRU00409"/>
    </source>
</evidence>
<dbReference type="Pfam" id="PF00289">
    <property type="entry name" value="Biotin_carb_N"/>
    <property type="match status" value="1"/>
</dbReference>
<dbReference type="Pfam" id="PF02786">
    <property type="entry name" value="CPSase_L_D2"/>
    <property type="match status" value="1"/>
</dbReference>
<comment type="function">
    <text evidence="1 19">This protein is a component of the acetyl coenzyme A carboxylase complex; first, biotin carboxylase catalyzes the carboxylation of the carrier protein and then the transcarboxylase transfers the carboxyl group to form malonyl-CoA.</text>
</comment>
<evidence type="ECO:0000259" key="21">
    <source>
        <dbReference type="PROSITE" id="PS50979"/>
    </source>
</evidence>
<dbReference type="NCBIfam" id="NF006367">
    <property type="entry name" value="PRK08591.1"/>
    <property type="match status" value="1"/>
</dbReference>
<evidence type="ECO:0000256" key="19">
    <source>
        <dbReference type="RuleBase" id="RU365063"/>
    </source>
</evidence>
<dbReference type="RefSeq" id="WP_418160630.1">
    <property type="nucleotide sequence ID" value="NZ_JBBLZC010000018.1"/>
</dbReference>
<comment type="pathway">
    <text evidence="2 19">Lipid metabolism; malonyl-CoA biosynthesis; malonyl-CoA from acetyl-CoA: step 1/1.</text>
</comment>
<evidence type="ECO:0000256" key="8">
    <source>
        <dbReference type="ARBA" id="ARBA00022723"/>
    </source>
</evidence>
<evidence type="ECO:0000256" key="10">
    <source>
        <dbReference type="ARBA" id="ARBA00022832"/>
    </source>
</evidence>
<comment type="subunit">
    <text evidence="3 19">Acetyl-CoA carboxylase is a heterohexamer of biotin carboxyl carrier protein, biotin carboxylase and the two subunits of carboxyl transferase in a 2:2 complex.</text>
</comment>
<dbReference type="GO" id="GO:0004075">
    <property type="term" value="F:biotin carboxylase activity"/>
    <property type="evidence" value="ECO:0007669"/>
    <property type="project" value="UniProtKB-EC"/>
</dbReference>
<evidence type="ECO:0000259" key="20">
    <source>
        <dbReference type="PROSITE" id="PS50975"/>
    </source>
</evidence>
<evidence type="ECO:0000313" key="23">
    <source>
        <dbReference type="Proteomes" id="UP001375743"/>
    </source>
</evidence>
<dbReference type="SUPFAM" id="SSF51246">
    <property type="entry name" value="Rudiment single hybrid motif"/>
    <property type="match status" value="1"/>
</dbReference>
<dbReference type="InterPro" id="IPR013815">
    <property type="entry name" value="ATP_grasp_subdomain_1"/>
</dbReference>
<dbReference type="SMART" id="SM00878">
    <property type="entry name" value="Biotin_carb_C"/>
    <property type="match status" value="1"/>
</dbReference>
<keyword evidence="8" id="KW-0479">Metal-binding</keyword>
<dbReference type="InterPro" id="IPR005481">
    <property type="entry name" value="BC-like_N"/>
</dbReference>
<comment type="caution">
    <text evidence="22">The sequence shown here is derived from an EMBL/GenBank/DDBJ whole genome shotgun (WGS) entry which is preliminary data.</text>
</comment>
<keyword evidence="6 19" id="KW-0444">Lipid biosynthesis</keyword>
<dbReference type="PROSITE" id="PS50979">
    <property type="entry name" value="BC"/>
    <property type="match status" value="1"/>
</dbReference>
<dbReference type="NCBIfam" id="TIGR00514">
    <property type="entry name" value="accC"/>
    <property type="match status" value="1"/>
</dbReference>
<dbReference type="InterPro" id="IPR016185">
    <property type="entry name" value="PreATP-grasp_dom_sf"/>
</dbReference>
<dbReference type="SUPFAM" id="SSF56059">
    <property type="entry name" value="Glutathione synthetase ATP-binding domain-like"/>
    <property type="match status" value="1"/>
</dbReference>
<accession>A0ABU8XUA6</accession>
<dbReference type="Pfam" id="PF02785">
    <property type="entry name" value="Biotin_carb_C"/>
    <property type="match status" value="1"/>
</dbReference>
<dbReference type="InterPro" id="IPR011761">
    <property type="entry name" value="ATP-grasp"/>
</dbReference>
<dbReference type="InterPro" id="IPR011764">
    <property type="entry name" value="Biotin_carboxylation_dom"/>
</dbReference>
<evidence type="ECO:0000256" key="13">
    <source>
        <dbReference type="ARBA" id="ARBA00023098"/>
    </source>
</evidence>
<protein>
    <recommendedName>
        <fullName evidence="5 19">Biotin carboxylase</fullName>
        <ecNumber evidence="4 19">6.3.4.14</ecNumber>
    </recommendedName>
    <alternativeName>
        <fullName evidence="16 19">Acetyl-coenzyme A carboxylase biotin carboxylase subunit A</fullName>
    </alternativeName>
</protein>
<proteinExistence type="predicted"/>
<name>A0ABU8XUA6_9PROT</name>
<feature type="domain" description="ATP-grasp" evidence="20">
    <location>
        <begin position="120"/>
        <end position="316"/>
    </location>
</feature>
<evidence type="ECO:0000256" key="6">
    <source>
        <dbReference type="ARBA" id="ARBA00022516"/>
    </source>
</evidence>
<keyword evidence="10 19" id="KW-0276">Fatty acid metabolism</keyword>